<dbReference type="InterPro" id="IPR027370">
    <property type="entry name" value="Znf-RING_euk"/>
</dbReference>
<dbReference type="InterPro" id="IPR011011">
    <property type="entry name" value="Znf_FYVE_PHD"/>
</dbReference>
<evidence type="ECO:0000256" key="4">
    <source>
        <dbReference type="ARBA" id="ARBA00022679"/>
    </source>
</evidence>
<name>A0AAV5K4M4_9ROSI</name>
<evidence type="ECO:0000256" key="3">
    <source>
        <dbReference type="ARBA" id="ARBA00012483"/>
    </source>
</evidence>
<dbReference type="Pfam" id="PF15227">
    <property type="entry name" value="zf-C3HC4_4"/>
    <property type="match status" value="1"/>
</dbReference>
<dbReference type="SUPFAM" id="SSF57850">
    <property type="entry name" value="RING/U-box"/>
    <property type="match status" value="2"/>
</dbReference>
<dbReference type="Pfam" id="PF13445">
    <property type="entry name" value="zf-RING_UBOX"/>
    <property type="match status" value="1"/>
</dbReference>
<feature type="domain" description="YDG" evidence="16">
    <location>
        <begin position="270"/>
        <end position="419"/>
    </location>
</feature>
<dbReference type="InterPro" id="IPR047498">
    <property type="entry name" value="RING-HC_ORTHRUS_rpt1"/>
</dbReference>
<comment type="subcellular location">
    <subcellularLocation>
        <location evidence="13">Nucleus</location>
    </subcellularLocation>
</comment>
<evidence type="ECO:0000259" key="15">
    <source>
        <dbReference type="PROSITE" id="PS50089"/>
    </source>
</evidence>
<evidence type="ECO:0000313" key="18">
    <source>
        <dbReference type="Proteomes" id="UP001054252"/>
    </source>
</evidence>
<dbReference type="PROSITE" id="PS51015">
    <property type="entry name" value="YDG"/>
    <property type="match status" value="1"/>
</dbReference>
<evidence type="ECO:0000256" key="11">
    <source>
        <dbReference type="ARBA" id="ARBA00023242"/>
    </source>
</evidence>
<keyword evidence="9" id="KW-0156">Chromatin regulator</keyword>
<dbReference type="InterPro" id="IPR036987">
    <property type="entry name" value="SRA-YDG_sf"/>
</dbReference>
<dbReference type="PROSITE" id="PS50089">
    <property type="entry name" value="ZF_RING_2"/>
    <property type="match status" value="2"/>
</dbReference>
<feature type="region of interest" description="Disordered" evidence="14">
    <location>
        <begin position="593"/>
        <end position="680"/>
    </location>
</feature>
<accession>A0AAV5K4M4</accession>
<reference evidence="17 18" key="1">
    <citation type="journal article" date="2021" name="Commun. Biol.">
        <title>The genome of Shorea leprosula (Dipterocarpaceae) highlights the ecological relevance of drought in aseasonal tropical rainforests.</title>
        <authorList>
            <person name="Ng K.K.S."/>
            <person name="Kobayashi M.J."/>
            <person name="Fawcett J.A."/>
            <person name="Hatakeyama M."/>
            <person name="Paape T."/>
            <person name="Ng C.H."/>
            <person name="Ang C.C."/>
            <person name="Tnah L.H."/>
            <person name="Lee C.T."/>
            <person name="Nishiyama T."/>
            <person name="Sese J."/>
            <person name="O'Brien M.J."/>
            <person name="Copetti D."/>
            <person name="Mohd Noor M.I."/>
            <person name="Ong R.C."/>
            <person name="Putra M."/>
            <person name="Sireger I.Z."/>
            <person name="Indrioko S."/>
            <person name="Kosugi Y."/>
            <person name="Izuno A."/>
            <person name="Isagi Y."/>
            <person name="Lee S.L."/>
            <person name="Shimizu K.K."/>
        </authorList>
    </citation>
    <scope>NUCLEOTIDE SEQUENCE [LARGE SCALE GENOMIC DNA]</scope>
    <source>
        <strain evidence="17">214</strain>
    </source>
</reference>
<dbReference type="InterPro" id="IPR015947">
    <property type="entry name" value="PUA-like_sf"/>
</dbReference>
<feature type="compositionally biased region" description="Acidic residues" evidence="14">
    <location>
        <begin position="608"/>
        <end position="668"/>
    </location>
</feature>
<dbReference type="InterPro" id="IPR045134">
    <property type="entry name" value="UHRF1/2-like"/>
</dbReference>
<dbReference type="InterPro" id="IPR013083">
    <property type="entry name" value="Znf_RING/FYVE/PHD"/>
</dbReference>
<keyword evidence="18" id="KW-1185">Reference proteome</keyword>
<feature type="region of interest" description="Disordered" evidence="14">
    <location>
        <begin position="473"/>
        <end position="498"/>
    </location>
</feature>
<dbReference type="SUPFAM" id="SSF57903">
    <property type="entry name" value="FYVE/PHD zinc finger"/>
    <property type="match status" value="1"/>
</dbReference>
<dbReference type="GO" id="GO:0044027">
    <property type="term" value="P:negative regulation of gene expression via chromosomal CpG island methylation"/>
    <property type="evidence" value="ECO:0007669"/>
    <property type="project" value="TreeGrafter"/>
</dbReference>
<keyword evidence="4" id="KW-0808">Transferase</keyword>
<dbReference type="EMBL" id="BPVZ01000048">
    <property type="protein sequence ID" value="GKV17440.1"/>
    <property type="molecule type" value="Genomic_DNA"/>
</dbReference>
<dbReference type="GO" id="GO:0016567">
    <property type="term" value="P:protein ubiquitination"/>
    <property type="evidence" value="ECO:0007669"/>
    <property type="project" value="UniProtKB-ARBA"/>
</dbReference>
<evidence type="ECO:0000256" key="7">
    <source>
        <dbReference type="ARBA" id="ARBA00022786"/>
    </source>
</evidence>
<evidence type="ECO:0000256" key="9">
    <source>
        <dbReference type="ARBA" id="ARBA00022853"/>
    </source>
</evidence>
<protein>
    <recommendedName>
        <fullName evidence="3">RING-type E3 ubiquitin transferase</fullName>
        <ecNumber evidence="3">2.3.2.27</ecNumber>
    </recommendedName>
</protein>
<dbReference type="AlphaFoldDB" id="A0AAV5K4M4"/>
<dbReference type="InterPro" id="IPR017907">
    <property type="entry name" value="Znf_RING_CS"/>
</dbReference>
<evidence type="ECO:0000256" key="14">
    <source>
        <dbReference type="SAM" id="MobiDB-lite"/>
    </source>
</evidence>
<dbReference type="CDD" id="cd23138">
    <property type="entry name" value="RING-HC_ORTHRUS_rpt1"/>
    <property type="match status" value="1"/>
</dbReference>
<dbReference type="GO" id="GO:0005634">
    <property type="term" value="C:nucleus"/>
    <property type="evidence" value="ECO:0007669"/>
    <property type="project" value="UniProtKB-SubCell"/>
</dbReference>
<evidence type="ECO:0000256" key="5">
    <source>
        <dbReference type="ARBA" id="ARBA00022723"/>
    </source>
</evidence>
<dbReference type="InterPro" id="IPR001841">
    <property type="entry name" value="Znf_RING"/>
</dbReference>
<proteinExistence type="predicted"/>
<evidence type="ECO:0000256" key="2">
    <source>
        <dbReference type="ARBA" id="ARBA00004906"/>
    </source>
</evidence>
<dbReference type="Gene3D" id="3.30.40.10">
    <property type="entry name" value="Zinc/RING finger domain, C3HC4 (zinc finger)"/>
    <property type="match status" value="3"/>
</dbReference>
<comment type="pathway">
    <text evidence="2">Protein modification; protein ubiquitination.</text>
</comment>
<dbReference type="SMART" id="SM00184">
    <property type="entry name" value="RING"/>
    <property type="match status" value="2"/>
</dbReference>
<dbReference type="GO" id="GO:0008270">
    <property type="term" value="F:zinc ion binding"/>
    <property type="evidence" value="ECO:0007669"/>
    <property type="project" value="UniProtKB-KW"/>
</dbReference>
<keyword evidence="7" id="KW-0833">Ubl conjugation pathway</keyword>
<dbReference type="PANTHER" id="PTHR14140">
    <property type="entry name" value="E3 UBIQUITIN-PROTEIN LIGASE UHRF-RELATED"/>
    <property type="match status" value="1"/>
</dbReference>
<dbReference type="PROSITE" id="PS00518">
    <property type="entry name" value="ZF_RING_1"/>
    <property type="match status" value="1"/>
</dbReference>
<dbReference type="PROSITE" id="PS01359">
    <property type="entry name" value="ZF_PHD_1"/>
    <property type="match status" value="1"/>
</dbReference>
<evidence type="ECO:0000256" key="1">
    <source>
        <dbReference type="ARBA" id="ARBA00000900"/>
    </source>
</evidence>
<evidence type="ECO:0000256" key="8">
    <source>
        <dbReference type="ARBA" id="ARBA00022833"/>
    </source>
</evidence>
<dbReference type="Gene3D" id="2.30.280.10">
    <property type="entry name" value="SRA-YDG"/>
    <property type="match status" value="1"/>
</dbReference>
<evidence type="ECO:0000256" key="6">
    <source>
        <dbReference type="ARBA" id="ARBA00022771"/>
    </source>
</evidence>
<organism evidence="17 18">
    <name type="scientific">Rubroshorea leprosula</name>
    <dbReference type="NCBI Taxonomy" id="152421"/>
    <lineage>
        <taxon>Eukaryota</taxon>
        <taxon>Viridiplantae</taxon>
        <taxon>Streptophyta</taxon>
        <taxon>Embryophyta</taxon>
        <taxon>Tracheophyta</taxon>
        <taxon>Spermatophyta</taxon>
        <taxon>Magnoliopsida</taxon>
        <taxon>eudicotyledons</taxon>
        <taxon>Gunneridae</taxon>
        <taxon>Pentapetalae</taxon>
        <taxon>rosids</taxon>
        <taxon>malvids</taxon>
        <taxon>Malvales</taxon>
        <taxon>Dipterocarpaceae</taxon>
        <taxon>Rubroshorea</taxon>
    </lineage>
</organism>
<comment type="caution">
    <text evidence="17">The sequence shown here is derived from an EMBL/GenBank/DDBJ whole genome shotgun (WGS) entry which is preliminary data.</text>
</comment>
<dbReference type="InterPro" id="IPR001965">
    <property type="entry name" value="Znf_PHD"/>
</dbReference>
<dbReference type="PANTHER" id="PTHR14140:SF35">
    <property type="entry name" value="RING-TYPE E3 UBIQUITIN TRANSFERASE"/>
    <property type="match status" value="1"/>
</dbReference>
<dbReference type="SMART" id="SM00466">
    <property type="entry name" value="SRA"/>
    <property type="match status" value="1"/>
</dbReference>
<dbReference type="EC" id="2.3.2.27" evidence="3"/>
<dbReference type="GO" id="GO:0003677">
    <property type="term" value="F:DNA binding"/>
    <property type="evidence" value="ECO:0007669"/>
    <property type="project" value="UniProtKB-KW"/>
</dbReference>
<gene>
    <name evidence="17" type="ORF">SLEP1_g27951</name>
</gene>
<feature type="compositionally biased region" description="Basic and acidic residues" evidence="14">
    <location>
        <begin position="475"/>
        <end position="486"/>
    </location>
</feature>
<keyword evidence="5" id="KW-0479">Metal-binding</keyword>
<comment type="catalytic activity">
    <reaction evidence="1">
        <text>S-ubiquitinyl-[E2 ubiquitin-conjugating enzyme]-L-cysteine + [acceptor protein]-L-lysine = [E2 ubiquitin-conjugating enzyme]-L-cysteine + N(6)-ubiquitinyl-[acceptor protein]-L-lysine.</text>
        <dbReference type="EC" id="2.3.2.27"/>
    </reaction>
</comment>
<dbReference type="SMART" id="SM00249">
    <property type="entry name" value="PHD"/>
    <property type="match status" value="1"/>
</dbReference>
<dbReference type="Pfam" id="PF02182">
    <property type="entry name" value="SAD_SRA"/>
    <property type="match status" value="1"/>
</dbReference>
<keyword evidence="6 12" id="KW-0863">Zinc-finger</keyword>
<sequence>MTHVNQLPCDEDGVCMRCKATPVEDELLTCFTCAISWHLACLTCPPESLASMLRWDCPGCTGENNDGEMFPAVVGGVHSGGLVEAIKEIESDATLSEQDKARKRQELLSGKPVEADKKGKQKVVDLDDDQDVLEILDDSLNCSVCLQLFDRPVTTPCGHNFCLKCFQRWCAKGNQSCANCRQEIPKKMKMEPPINSALVTVIRMAKSSRSTASRGPARSFRVVHDNNKQEKGYTTERAKRRRKANGASGRIFVTVPKGHFGPILPENDPQRNQGILVGEIWEDRFECRLWGVHFPLVGGIAGQNKVGAQSVVLSGGYQDDDHGDWFLYSGSSGGRNLRGNKGTSKKQSFHQKFTGLNQALRVSCIEGYPIRVVRSHKAKRSCYAPDDKGLRYDGIYRIEMCWRRTGAQGFKICQYLFVRCDNSPAPWTSDERGDRPRPLPVIKELKEAFDTTKRKEAPSWGFDTADGIWKWLKPPPDDKVKSENSGKRKRRAARKRGRQTIRQRLLREFSCLICQQVLTMPVTTTCGHNFCKTCLENTFSGKSLITRRSAAGRTLRSIKNVMHCPFCSQDIADFLSNIQLNREVMDLIERLEKKTEKNEGGSAQQVSENEEAENDDEVSENEEAENDEEESENEEGENDEEASENEEAENEADFSEESENEQADDTEEASSVNSDFGDEN</sequence>
<evidence type="ECO:0000256" key="10">
    <source>
        <dbReference type="ARBA" id="ARBA00023125"/>
    </source>
</evidence>
<evidence type="ECO:0000256" key="12">
    <source>
        <dbReference type="PROSITE-ProRule" id="PRU00175"/>
    </source>
</evidence>
<evidence type="ECO:0000259" key="16">
    <source>
        <dbReference type="PROSITE" id="PS51015"/>
    </source>
</evidence>
<feature type="domain" description="RING-type" evidence="15">
    <location>
        <begin position="511"/>
        <end position="568"/>
    </location>
</feature>
<evidence type="ECO:0000256" key="13">
    <source>
        <dbReference type="PROSITE-ProRule" id="PRU00358"/>
    </source>
</evidence>
<feature type="domain" description="RING-type" evidence="15">
    <location>
        <begin position="142"/>
        <end position="181"/>
    </location>
</feature>
<feature type="compositionally biased region" description="Basic residues" evidence="14">
    <location>
        <begin position="487"/>
        <end position="498"/>
    </location>
</feature>
<keyword evidence="10" id="KW-0238">DNA-binding</keyword>
<dbReference type="Proteomes" id="UP001054252">
    <property type="component" value="Unassembled WGS sequence"/>
</dbReference>
<dbReference type="InterPro" id="IPR003105">
    <property type="entry name" value="SRA_YDG"/>
</dbReference>
<evidence type="ECO:0000313" key="17">
    <source>
        <dbReference type="EMBL" id="GKV17440.1"/>
    </source>
</evidence>
<dbReference type="FunFam" id="2.30.280.10:FF:000002">
    <property type="entry name" value="E3 ubiquitin-protein ligase ORTHRUS 2"/>
    <property type="match status" value="1"/>
</dbReference>
<dbReference type="GO" id="GO:0061630">
    <property type="term" value="F:ubiquitin protein ligase activity"/>
    <property type="evidence" value="ECO:0007669"/>
    <property type="project" value="UniProtKB-EC"/>
</dbReference>
<dbReference type="InterPro" id="IPR019786">
    <property type="entry name" value="Zinc_finger_PHD-type_CS"/>
</dbReference>
<dbReference type="SUPFAM" id="SSF88697">
    <property type="entry name" value="PUA domain-like"/>
    <property type="match status" value="1"/>
</dbReference>
<keyword evidence="11 13" id="KW-0539">Nucleus</keyword>
<keyword evidence="8" id="KW-0862">Zinc</keyword>